<reference evidence="8" key="1">
    <citation type="submission" date="2020-04" db="EMBL/GenBank/DDBJ databases">
        <authorList>
            <person name="Neveu A P."/>
        </authorList>
    </citation>
    <scope>NUCLEOTIDE SEQUENCE</scope>
    <source>
        <tissue evidence="8">Whole embryo</tissue>
    </source>
</reference>
<sequence>MPHDDSSVGLDLNCFTSRDGLFATILFILSLILVILCSASDYWLFAPSLEMAYVSFSSAYSCVTLLFLGLLYICKLYNASICACLPWRILELGNCILSAIFHFIGMAISASVAVKFGRGNRYNLFVACAIFSVIIMGVYIAHAVVIFRSGKVKMARSNNDPRNVPT</sequence>
<feature type="transmembrane region" description="Helical" evidence="6">
    <location>
        <begin position="51"/>
        <end position="74"/>
    </location>
</feature>
<proteinExistence type="evidence at transcript level"/>
<keyword evidence="3 6" id="KW-1133">Transmembrane helix</keyword>
<dbReference type="AlphaFoldDB" id="A0A6F9DHH7"/>
<dbReference type="GO" id="GO:0016020">
    <property type="term" value="C:membrane"/>
    <property type="evidence" value="ECO:0007669"/>
    <property type="project" value="UniProtKB-SubCell"/>
</dbReference>
<evidence type="ECO:0000256" key="2">
    <source>
        <dbReference type="ARBA" id="ARBA00022692"/>
    </source>
</evidence>
<keyword evidence="4 5" id="KW-0472">Membrane</keyword>
<name>A0A6F9DHH7_9ASCI</name>
<evidence type="ECO:0000256" key="4">
    <source>
        <dbReference type="ARBA" id="ARBA00023136"/>
    </source>
</evidence>
<accession>A0A6F9DHH7</accession>
<feature type="transmembrane region" description="Helical" evidence="6">
    <location>
        <begin position="21"/>
        <end position="45"/>
    </location>
</feature>
<evidence type="ECO:0000256" key="6">
    <source>
        <dbReference type="SAM" id="Phobius"/>
    </source>
</evidence>
<evidence type="ECO:0000256" key="5">
    <source>
        <dbReference type="PROSITE-ProRule" id="PRU00581"/>
    </source>
</evidence>
<dbReference type="PANTHER" id="PTHR22776">
    <property type="entry name" value="MARVEL-CONTAINING POTENTIAL LIPID RAFT-ASSOCIATED PROTEIN"/>
    <property type="match status" value="1"/>
</dbReference>
<dbReference type="PANTHER" id="PTHR22776:SF97">
    <property type="entry name" value="RE01453P"/>
    <property type="match status" value="1"/>
</dbReference>
<comment type="subcellular location">
    <subcellularLocation>
        <location evidence="1">Membrane</location>
        <topology evidence="1">Multi-pass membrane protein</topology>
    </subcellularLocation>
</comment>
<dbReference type="EMBL" id="LR787010">
    <property type="protein sequence ID" value="CAB3262872.1"/>
    <property type="molecule type" value="mRNA"/>
</dbReference>
<protein>
    <submittedName>
        <fullName evidence="8">Uncharacterized protein LOC100184402</fullName>
    </submittedName>
</protein>
<keyword evidence="2 5" id="KW-0812">Transmembrane</keyword>
<feature type="transmembrane region" description="Helical" evidence="6">
    <location>
        <begin position="95"/>
        <end position="116"/>
    </location>
</feature>
<evidence type="ECO:0000313" key="8">
    <source>
        <dbReference type="EMBL" id="CAB3262872.1"/>
    </source>
</evidence>
<gene>
    <name evidence="8" type="primary">LOC100184402-002</name>
</gene>
<dbReference type="PROSITE" id="PS51225">
    <property type="entry name" value="MARVEL"/>
    <property type="match status" value="1"/>
</dbReference>
<dbReference type="InterPro" id="IPR050578">
    <property type="entry name" value="MARVEL-CKLF_proteins"/>
</dbReference>
<evidence type="ECO:0000256" key="3">
    <source>
        <dbReference type="ARBA" id="ARBA00022989"/>
    </source>
</evidence>
<feature type="domain" description="MARVEL" evidence="7">
    <location>
        <begin position="14"/>
        <end position="151"/>
    </location>
</feature>
<organism evidence="8">
    <name type="scientific">Phallusia mammillata</name>
    <dbReference type="NCBI Taxonomy" id="59560"/>
    <lineage>
        <taxon>Eukaryota</taxon>
        <taxon>Metazoa</taxon>
        <taxon>Chordata</taxon>
        <taxon>Tunicata</taxon>
        <taxon>Ascidiacea</taxon>
        <taxon>Phlebobranchia</taxon>
        <taxon>Ascidiidae</taxon>
        <taxon>Phallusia</taxon>
    </lineage>
</organism>
<evidence type="ECO:0000256" key="1">
    <source>
        <dbReference type="ARBA" id="ARBA00004141"/>
    </source>
</evidence>
<evidence type="ECO:0000259" key="7">
    <source>
        <dbReference type="PROSITE" id="PS51225"/>
    </source>
</evidence>
<dbReference type="InterPro" id="IPR008253">
    <property type="entry name" value="Marvel"/>
</dbReference>
<feature type="transmembrane region" description="Helical" evidence="6">
    <location>
        <begin position="122"/>
        <end position="147"/>
    </location>
</feature>